<dbReference type="Ensembl" id="ENSSFOT00015009945.2">
    <property type="protein sequence ID" value="ENSSFOP00015009810.2"/>
    <property type="gene ID" value="ENSSFOG00015006278.2"/>
</dbReference>
<protein>
    <submittedName>
        <fullName evidence="2">TBC1 domain family, member 19</fullName>
    </submittedName>
</protein>
<proteinExistence type="predicted"/>
<reference evidence="2" key="3">
    <citation type="submission" date="2025-09" db="UniProtKB">
        <authorList>
            <consortium name="Ensembl"/>
        </authorList>
    </citation>
    <scope>IDENTIFICATION</scope>
</reference>
<dbReference type="SMART" id="SM00164">
    <property type="entry name" value="TBC"/>
    <property type="match status" value="1"/>
</dbReference>
<dbReference type="Proteomes" id="UP000694397">
    <property type="component" value="Chromosome 11"/>
</dbReference>
<dbReference type="Pfam" id="PF00566">
    <property type="entry name" value="RabGAP-TBC"/>
    <property type="match status" value="1"/>
</dbReference>
<evidence type="ECO:0000313" key="2">
    <source>
        <dbReference type="Ensembl" id="ENSSFOP00015009810.2"/>
    </source>
</evidence>
<gene>
    <name evidence="2" type="primary">TBC1D19</name>
    <name evidence="2" type="synonym">tbc1d19</name>
</gene>
<dbReference type="InterPro" id="IPR000195">
    <property type="entry name" value="Rab-GAP-TBC_dom"/>
</dbReference>
<dbReference type="PANTHER" id="PTHR16110">
    <property type="entry name" value="TBC1 DOMAIN FAMILY MEMBER 19"/>
    <property type="match status" value="1"/>
</dbReference>
<feature type="domain" description="Rab-GAP TBC" evidence="1">
    <location>
        <begin position="204"/>
        <end position="427"/>
    </location>
</feature>
<evidence type="ECO:0000259" key="1">
    <source>
        <dbReference type="PROSITE" id="PS50086"/>
    </source>
</evidence>
<evidence type="ECO:0000313" key="3">
    <source>
        <dbReference type="Proteomes" id="UP000694397"/>
    </source>
</evidence>
<accession>A0A8C9R9M4</accession>
<dbReference type="Gene3D" id="1.10.472.80">
    <property type="entry name" value="Ypt/Rab-GAP domain of gyp1p, domain 3"/>
    <property type="match status" value="1"/>
</dbReference>
<name>A0A8C9R9M4_SCLFO</name>
<organism evidence="2 3">
    <name type="scientific">Scleropages formosus</name>
    <name type="common">Asian bonytongue</name>
    <name type="synonym">Osteoglossum formosum</name>
    <dbReference type="NCBI Taxonomy" id="113540"/>
    <lineage>
        <taxon>Eukaryota</taxon>
        <taxon>Metazoa</taxon>
        <taxon>Chordata</taxon>
        <taxon>Craniata</taxon>
        <taxon>Vertebrata</taxon>
        <taxon>Euteleostomi</taxon>
        <taxon>Actinopterygii</taxon>
        <taxon>Neopterygii</taxon>
        <taxon>Teleostei</taxon>
        <taxon>Osteoglossocephala</taxon>
        <taxon>Osteoglossomorpha</taxon>
        <taxon>Osteoglossiformes</taxon>
        <taxon>Osteoglossidae</taxon>
        <taxon>Scleropages</taxon>
    </lineage>
</organism>
<dbReference type="PROSITE" id="PS50086">
    <property type="entry name" value="TBC_RABGAP"/>
    <property type="match status" value="1"/>
</dbReference>
<dbReference type="InterPro" id="IPR035969">
    <property type="entry name" value="Rab-GAP_TBC_sf"/>
</dbReference>
<keyword evidence="3" id="KW-1185">Reference proteome</keyword>
<dbReference type="AlphaFoldDB" id="A0A8C9R9M4"/>
<reference evidence="2 3" key="1">
    <citation type="submission" date="2019-04" db="EMBL/GenBank/DDBJ databases">
        <authorList>
            <consortium name="Wellcome Sanger Institute Data Sharing"/>
        </authorList>
    </citation>
    <scope>NUCLEOTIDE SEQUENCE [LARGE SCALE GENOMIC DNA]</scope>
</reference>
<dbReference type="InterPro" id="IPR042507">
    <property type="entry name" value="TBC1D19"/>
</dbReference>
<sequence length="481" mass="54497">MDDDSSLTFLSSGWERKLQNAVYRELHVLPQPSHAAAPPEHTKEPLAYMRKAQACWEKRILKSLNSMSTELGVPLARKRPVREQKELLQKWSEMGTNEPDLSHFRPVYAPKDFLEVLTSLRNPNLDSSDEASCRSHLGLIQVSLNVKDIPEMREFFCELSLEKGQLGIDDHTSFPPEQVLMEGLSFAVLSEQDSAAAQQYSRQGCPTGLRAHLWALILNCSNDPEVRASHAQIHTHRHIHTFLLSLPLSHQDVKLTASNDDYYFVFEDYLYQVLLCFSRDTAVLEHFNYSSATPPTCHTKGKSSGAEDGTSVYPPNGVVPFHGFSMYVAPLCFLYKEPSQLYSVFREMYVRYFFRLHSISSSPSGIVSLCLQFEKLLQVYLPQLFYHLRETGAQPLRIAFKWMVRAFSGYLATDQLLLLWDRILGYDSMEILAVLAAAVFAFRAENLMEVTSLAAAEAVLADLSTLKVMPLLQIFLFATVI</sequence>
<dbReference type="GeneTree" id="ENSGT00390000015965"/>
<dbReference type="PANTHER" id="PTHR16110:SF1">
    <property type="entry name" value="TBC1 DOMAIN FAMILY MEMBER 19"/>
    <property type="match status" value="1"/>
</dbReference>
<dbReference type="SUPFAM" id="SSF47923">
    <property type="entry name" value="Ypt/Rab-GAP domain of gyp1p"/>
    <property type="match status" value="1"/>
</dbReference>
<reference evidence="2" key="2">
    <citation type="submission" date="2025-08" db="UniProtKB">
        <authorList>
            <consortium name="Ensembl"/>
        </authorList>
    </citation>
    <scope>IDENTIFICATION</scope>
</reference>